<feature type="non-terminal residue" evidence="1">
    <location>
        <position position="1"/>
    </location>
</feature>
<proteinExistence type="predicted"/>
<protein>
    <recommendedName>
        <fullName evidence="2">Methyltransferase type 11 domain-containing protein</fullName>
    </recommendedName>
</protein>
<accession>A0A382HSY2</accession>
<name>A0A382HSY2_9ZZZZ</name>
<evidence type="ECO:0008006" key="2">
    <source>
        <dbReference type="Google" id="ProtNLM"/>
    </source>
</evidence>
<dbReference type="AlphaFoldDB" id="A0A382HSY2"/>
<reference evidence="1" key="1">
    <citation type="submission" date="2018-05" db="EMBL/GenBank/DDBJ databases">
        <authorList>
            <person name="Lanie J.A."/>
            <person name="Ng W.-L."/>
            <person name="Kazmierczak K.M."/>
            <person name="Andrzejewski T.M."/>
            <person name="Davidsen T.M."/>
            <person name="Wayne K.J."/>
            <person name="Tettelin H."/>
            <person name="Glass J.I."/>
            <person name="Rusch D."/>
            <person name="Podicherti R."/>
            <person name="Tsui H.-C.T."/>
            <person name="Winkler M.E."/>
        </authorList>
    </citation>
    <scope>NUCLEOTIDE SEQUENCE</scope>
</reference>
<organism evidence="1">
    <name type="scientific">marine metagenome</name>
    <dbReference type="NCBI Taxonomy" id="408172"/>
    <lineage>
        <taxon>unclassified sequences</taxon>
        <taxon>metagenomes</taxon>
        <taxon>ecological metagenomes</taxon>
    </lineage>
</organism>
<dbReference type="EMBL" id="UINC01063105">
    <property type="protein sequence ID" value="SVB90380.1"/>
    <property type="molecule type" value="Genomic_DNA"/>
</dbReference>
<evidence type="ECO:0000313" key="1">
    <source>
        <dbReference type="EMBL" id="SVB90380.1"/>
    </source>
</evidence>
<sequence>VSLHLLLVDQMICPRCGPEFGLVLWADKMKERRVLEGYLGCSNCRDKFLVVDGCADLRLNSNPEEGSGPSWIPGNLPTGIEIASLLGLTEGNGNVALIGHLASRIGDLSQITPNFEFVGISHEKVVTDRSIGVDRSNNISVGSRLPFRSRCFRGLVVSGKESSSCMQEVVRVLAPNGRLVVWQTTKELNEFF</sequence>
<gene>
    <name evidence="1" type="ORF">METZ01_LOCUS243234</name>
</gene>
<feature type="non-terminal residue" evidence="1">
    <location>
        <position position="192"/>
    </location>
</feature>